<dbReference type="InterPro" id="IPR005754">
    <property type="entry name" value="Sortase"/>
</dbReference>
<feature type="transmembrane region" description="Helical" evidence="3">
    <location>
        <begin position="278"/>
        <end position="298"/>
    </location>
</feature>
<dbReference type="NCBIfam" id="TIGR01076">
    <property type="entry name" value="sortase_fam"/>
    <property type="match status" value="1"/>
</dbReference>
<dbReference type="EMBL" id="QLMJ01000005">
    <property type="protein sequence ID" value="RAK38122.1"/>
    <property type="molecule type" value="Genomic_DNA"/>
</dbReference>
<protein>
    <submittedName>
        <fullName evidence="5">LPXTG-site transpeptidase (Sortase) family protein</fullName>
    </submittedName>
</protein>
<evidence type="ECO:0000256" key="2">
    <source>
        <dbReference type="PIRSR" id="PIRSR605754-1"/>
    </source>
</evidence>
<dbReference type="OrthoDB" id="3354587at2"/>
<dbReference type="Pfam" id="PF04203">
    <property type="entry name" value="Sortase"/>
    <property type="match status" value="1"/>
</dbReference>
<dbReference type="InterPro" id="IPR027273">
    <property type="entry name" value="Neocarzinostatin-like"/>
</dbReference>
<feature type="active site" description="Acyl-thioester intermediate" evidence="2">
    <location>
        <position position="463"/>
    </location>
</feature>
<keyword evidence="3" id="KW-0472">Membrane</keyword>
<evidence type="ECO:0000256" key="3">
    <source>
        <dbReference type="SAM" id="Phobius"/>
    </source>
</evidence>
<keyword evidence="4" id="KW-0732">Signal</keyword>
<dbReference type="GO" id="GO:0016787">
    <property type="term" value="F:hydrolase activity"/>
    <property type="evidence" value="ECO:0007669"/>
    <property type="project" value="UniProtKB-KW"/>
</dbReference>
<dbReference type="Gene3D" id="2.60.40.230">
    <property type="entry name" value="Neocarzinostatin-like"/>
    <property type="match status" value="1"/>
</dbReference>
<dbReference type="InterPro" id="IPR013783">
    <property type="entry name" value="Ig-like_fold"/>
</dbReference>
<feature type="chain" id="PRO_5016330032" evidence="4">
    <location>
        <begin position="26"/>
        <end position="487"/>
    </location>
</feature>
<dbReference type="SUPFAM" id="SSF63817">
    <property type="entry name" value="Sortase"/>
    <property type="match status" value="1"/>
</dbReference>
<dbReference type="InterPro" id="IPR042003">
    <property type="entry name" value="Sortase_E"/>
</dbReference>
<reference evidence="5 6" key="1">
    <citation type="submission" date="2018-06" db="EMBL/GenBank/DDBJ databases">
        <title>Genomic Encyclopedia of Type Strains, Phase III (KMG-III): the genomes of soil and plant-associated and newly described type strains.</title>
        <authorList>
            <person name="Whitman W."/>
        </authorList>
    </citation>
    <scope>NUCLEOTIDE SEQUENCE [LARGE SCALE GENOMIC DNA]</scope>
    <source>
        <strain evidence="5 6">CGMCC 4.7090</strain>
    </source>
</reference>
<dbReference type="InterPro" id="IPR053465">
    <property type="entry name" value="Sortase_Class_E"/>
</dbReference>
<keyword evidence="3" id="KW-0812">Transmembrane</keyword>
<evidence type="ECO:0000313" key="5">
    <source>
        <dbReference type="EMBL" id="RAK38122.1"/>
    </source>
</evidence>
<evidence type="ECO:0000256" key="1">
    <source>
        <dbReference type="ARBA" id="ARBA00022801"/>
    </source>
</evidence>
<proteinExistence type="predicted"/>
<dbReference type="AlphaFoldDB" id="A0A327ZDA1"/>
<dbReference type="Proteomes" id="UP000249341">
    <property type="component" value="Unassembled WGS sequence"/>
</dbReference>
<dbReference type="NCBIfam" id="NF033747">
    <property type="entry name" value="class_E_sortase"/>
    <property type="match status" value="1"/>
</dbReference>
<gene>
    <name evidence="5" type="ORF">B0I29_10568</name>
</gene>
<keyword evidence="6" id="KW-1185">Reference proteome</keyword>
<evidence type="ECO:0000313" key="6">
    <source>
        <dbReference type="Proteomes" id="UP000249341"/>
    </source>
</evidence>
<accession>A0A327ZDA1</accession>
<dbReference type="GO" id="GO:0005975">
    <property type="term" value="P:carbohydrate metabolic process"/>
    <property type="evidence" value="ECO:0007669"/>
    <property type="project" value="UniProtKB-ARBA"/>
</dbReference>
<keyword evidence="1" id="KW-0378">Hydrolase</keyword>
<dbReference type="SUPFAM" id="SSF49319">
    <property type="entry name" value="Actinoxanthin-like"/>
    <property type="match status" value="1"/>
</dbReference>
<dbReference type="Gene3D" id="2.40.260.10">
    <property type="entry name" value="Sortase"/>
    <property type="match status" value="1"/>
</dbReference>
<dbReference type="Gene3D" id="2.60.40.10">
    <property type="entry name" value="Immunoglobulins"/>
    <property type="match status" value="1"/>
</dbReference>
<feature type="signal peptide" evidence="4">
    <location>
        <begin position="1"/>
        <end position="25"/>
    </location>
</feature>
<comment type="caution">
    <text evidence="5">The sequence shown here is derived from an EMBL/GenBank/DDBJ whole genome shotgun (WGS) entry which is preliminary data.</text>
</comment>
<dbReference type="CDD" id="cd05830">
    <property type="entry name" value="Sortase_E"/>
    <property type="match status" value="1"/>
</dbReference>
<dbReference type="RefSeq" id="WP_111649253.1">
    <property type="nucleotide sequence ID" value="NZ_JACHWI010000002.1"/>
</dbReference>
<dbReference type="InterPro" id="IPR023365">
    <property type="entry name" value="Sortase_dom-sf"/>
</dbReference>
<feature type="transmembrane region" description="Helical" evidence="3">
    <location>
        <begin position="246"/>
        <end position="266"/>
    </location>
</feature>
<feature type="active site" description="Proton donor/acceptor" evidence="2">
    <location>
        <position position="395"/>
    </location>
</feature>
<evidence type="ECO:0000256" key="4">
    <source>
        <dbReference type="SAM" id="SignalP"/>
    </source>
</evidence>
<name>A0A327ZDA1_9ACTN</name>
<keyword evidence="3" id="KW-1133">Transmembrane helix</keyword>
<organism evidence="5 6">
    <name type="scientific">Actinoplanes lutulentus</name>
    <dbReference type="NCBI Taxonomy" id="1287878"/>
    <lineage>
        <taxon>Bacteria</taxon>
        <taxon>Bacillati</taxon>
        <taxon>Actinomycetota</taxon>
        <taxon>Actinomycetes</taxon>
        <taxon>Micromonosporales</taxon>
        <taxon>Micromonosporaceae</taxon>
        <taxon>Actinoplanes</taxon>
    </lineage>
</organism>
<sequence length="487" mass="49734">MRRAATLTAALALLALLAIPGSASAAGPAITVDQKTTLIGDTITVSLTGWPAGVVTASLCGNEARDGSADCAVQSASSTSVPATGKAGLRLRVSAPPVGCPCVVRASTITGEKIADTPIDVTDVADAATVTATTGDAELTVLDAGVRNRWTLWSLLGGTAYRTMTVTVRNEGTAASPGSELSLDLGRAAGSEAMKALPIGPLAPGAELRLEIPFAVAAPAAGRYQLTGRIDGTAGTEATFTTSTAVWPWLLLLVPLGLILIVRAAASLKRMSPLRAGGAGLIAAGGLCAVVLAAQTLLPGPETAGAQAALDSQLAAAWAGAPATEAKNHDTTTVTSLDQPAPVQGQPFAVLHVPRWHAEYTIVEGVSTADLRKGPGHYPGSALPGQIGNMAVAGHRGPAGLPFNDIDTLRAGDPIMVETATSMYVYRVQRHVIVPPTRVDVVAPTPEKPGVEPTVAMLTLTACHPRFSSKQRYILFAVLDEVTAKSQ</sequence>